<dbReference type="AlphaFoldDB" id="A0A8S9NMR4"/>
<comment type="caution">
    <text evidence="1">The sequence shown here is derived from an EMBL/GenBank/DDBJ whole genome shotgun (WGS) entry which is preliminary data.</text>
</comment>
<gene>
    <name evidence="1" type="ORF">F2Q69_00007125</name>
</gene>
<name>A0A8S9NMR4_BRACR</name>
<accession>A0A8S9NMR4</accession>
<proteinExistence type="predicted"/>
<evidence type="ECO:0000313" key="1">
    <source>
        <dbReference type="EMBL" id="KAF3506064.1"/>
    </source>
</evidence>
<dbReference type="Proteomes" id="UP000712600">
    <property type="component" value="Unassembled WGS sequence"/>
</dbReference>
<evidence type="ECO:0000313" key="2">
    <source>
        <dbReference type="Proteomes" id="UP000712600"/>
    </source>
</evidence>
<dbReference type="EMBL" id="QGKX02001521">
    <property type="protein sequence ID" value="KAF3506064.1"/>
    <property type="molecule type" value="Genomic_DNA"/>
</dbReference>
<sequence length="96" mass="11139">MGVAQRVDSTELTESPASHRCRYRRWCWSGGSGLAAEDGGDDFRRRRVYLTRSQRRNFQRRVRARSGSVRDAAGVYGFVSSRGTRWWSWMHEILNG</sequence>
<protein>
    <submittedName>
        <fullName evidence="1">Uncharacterized protein</fullName>
    </submittedName>
</protein>
<reference evidence="1" key="1">
    <citation type="submission" date="2019-12" db="EMBL/GenBank/DDBJ databases">
        <title>Genome sequencing and annotation of Brassica cretica.</title>
        <authorList>
            <person name="Studholme D.J."/>
            <person name="Sarris P."/>
        </authorList>
    </citation>
    <scope>NUCLEOTIDE SEQUENCE</scope>
    <source>
        <strain evidence="1">PFS-109/04</strain>
        <tissue evidence="1">Leaf</tissue>
    </source>
</reference>
<organism evidence="1 2">
    <name type="scientific">Brassica cretica</name>
    <name type="common">Mustard</name>
    <dbReference type="NCBI Taxonomy" id="69181"/>
    <lineage>
        <taxon>Eukaryota</taxon>
        <taxon>Viridiplantae</taxon>
        <taxon>Streptophyta</taxon>
        <taxon>Embryophyta</taxon>
        <taxon>Tracheophyta</taxon>
        <taxon>Spermatophyta</taxon>
        <taxon>Magnoliopsida</taxon>
        <taxon>eudicotyledons</taxon>
        <taxon>Gunneridae</taxon>
        <taxon>Pentapetalae</taxon>
        <taxon>rosids</taxon>
        <taxon>malvids</taxon>
        <taxon>Brassicales</taxon>
        <taxon>Brassicaceae</taxon>
        <taxon>Brassiceae</taxon>
        <taxon>Brassica</taxon>
    </lineage>
</organism>